<keyword evidence="4" id="KW-1185">Reference proteome</keyword>
<dbReference type="Proteomes" id="UP000183994">
    <property type="component" value="Unassembled WGS sequence"/>
</dbReference>
<proteinExistence type="predicted"/>
<dbReference type="EMBL" id="FQZU01000012">
    <property type="protein sequence ID" value="SHJ80969.1"/>
    <property type="molecule type" value="Genomic_DNA"/>
</dbReference>
<evidence type="ECO:0000313" key="3">
    <source>
        <dbReference type="EMBL" id="SHJ80969.1"/>
    </source>
</evidence>
<dbReference type="OrthoDB" id="6180023at2"/>
<dbReference type="STRING" id="1121393.SAMN02745216_02312"/>
<dbReference type="RefSeq" id="WP_139264700.1">
    <property type="nucleotide sequence ID" value="NZ_FQZU01000012.1"/>
</dbReference>
<keyword evidence="1" id="KW-0732">Signal</keyword>
<sequence length="164" mass="17317">MAKKIYAFIIAFACMAFFSPFGYCGMSALEDEDLSEVTGQVGITIDVAFEATSGYLSLMDYDGFPDDTGGYSDRACITLGDFWANGGSAGTPVTGEDWTIDVGSDGSSSYLIIGIGTLTEDDDSGWGFDSFKIGKDPDVGFNIGRIAMTGIQMGGSTIRIEPIP</sequence>
<dbReference type="InterPro" id="IPR046158">
    <property type="entry name" value="DUF6160"/>
</dbReference>
<gene>
    <name evidence="3" type="ORF">SAMN02745216_02312</name>
</gene>
<evidence type="ECO:0000256" key="1">
    <source>
        <dbReference type="SAM" id="SignalP"/>
    </source>
</evidence>
<dbReference type="AlphaFoldDB" id="A0A1M6MC23"/>
<evidence type="ECO:0000313" key="4">
    <source>
        <dbReference type="Proteomes" id="UP000183994"/>
    </source>
</evidence>
<organism evidence="3 4">
    <name type="scientific">Desulfatibacillum alkenivorans DSM 16219</name>
    <dbReference type="NCBI Taxonomy" id="1121393"/>
    <lineage>
        <taxon>Bacteria</taxon>
        <taxon>Pseudomonadati</taxon>
        <taxon>Thermodesulfobacteriota</taxon>
        <taxon>Desulfobacteria</taxon>
        <taxon>Desulfobacterales</taxon>
        <taxon>Desulfatibacillaceae</taxon>
        <taxon>Desulfatibacillum</taxon>
    </lineage>
</organism>
<feature type="domain" description="DUF6160" evidence="2">
    <location>
        <begin position="11"/>
        <end position="61"/>
    </location>
</feature>
<protein>
    <recommendedName>
        <fullName evidence="2">DUF6160 domain-containing protein</fullName>
    </recommendedName>
</protein>
<feature type="chain" id="PRO_5012364459" description="DUF6160 domain-containing protein" evidence="1">
    <location>
        <begin position="23"/>
        <end position="164"/>
    </location>
</feature>
<name>A0A1M6MC23_9BACT</name>
<dbReference type="Pfam" id="PF19657">
    <property type="entry name" value="DUF6160"/>
    <property type="match status" value="1"/>
</dbReference>
<reference evidence="4" key="1">
    <citation type="submission" date="2016-11" db="EMBL/GenBank/DDBJ databases">
        <authorList>
            <person name="Varghese N."/>
            <person name="Submissions S."/>
        </authorList>
    </citation>
    <scope>NUCLEOTIDE SEQUENCE [LARGE SCALE GENOMIC DNA]</scope>
    <source>
        <strain evidence="4">DSM 16219</strain>
    </source>
</reference>
<feature type="signal peptide" evidence="1">
    <location>
        <begin position="1"/>
        <end position="22"/>
    </location>
</feature>
<accession>A0A1M6MC23</accession>
<evidence type="ECO:0000259" key="2">
    <source>
        <dbReference type="Pfam" id="PF19657"/>
    </source>
</evidence>